<reference evidence="1 2" key="1">
    <citation type="journal article" date="2024" name="G3 (Bethesda)">
        <title>Genome assembly of Hibiscus sabdariffa L. provides insights into metabolisms of medicinal natural products.</title>
        <authorList>
            <person name="Kim T."/>
        </authorList>
    </citation>
    <scope>NUCLEOTIDE SEQUENCE [LARGE SCALE GENOMIC DNA]</scope>
    <source>
        <strain evidence="1">TK-2024</strain>
        <tissue evidence="1">Old leaves</tissue>
    </source>
</reference>
<dbReference type="EMBL" id="JBBPBM010000030">
    <property type="protein sequence ID" value="KAK8535565.1"/>
    <property type="molecule type" value="Genomic_DNA"/>
</dbReference>
<proteinExistence type="predicted"/>
<accession>A0ABR2DCX7</accession>
<dbReference type="Proteomes" id="UP001472677">
    <property type="component" value="Unassembled WGS sequence"/>
</dbReference>
<evidence type="ECO:0000313" key="1">
    <source>
        <dbReference type="EMBL" id="KAK8535565.1"/>
    </source>
</evidence>
<protein>
    <submittedName>
        <fullName evidence="1">Uncharacterized protein</fullName>
    </submittedName>
</protein>
<sequence>MGAWMAEIERVDSVVGRCWIQLERVGRPKVGAWQLFAREIYPAVVWTVGSLNSKVFPWVWVSETGWWHVLG</sequence>
<gene>
    <name evidence="1" type="ORF">V6N12_057081</name>
</gene>
<name>A0ABR2DCX7_9ROSI</name>
<evidence type="ECO:0000313" key="2">
    <source>
        <dbReference type="Proteomes" id="UP001472677"/>
    </source>
</evidence>
<comment type="caution">
    <text evidence="1">The sequence shown here is derived from an EMBL/GenBank/DDBJ whole genome shotgun (WGS) entry which is preliminary data.</text>
</comment>
<organism evidence="1 2">
    <name type="scientific">Hibiscus sabdariffa</name>
    <name type="common">roselle</name>
    <dbReference type="NCBI Taxonomy" id="183260"/>
    <lineage>
        <taxon>Eukaryota</taxon>
        <taxon>Viridiplantae</taxon>
        <taxon>Streptophyta</taxon>
        <taxon>Embryophyta</taxon>
        <taxon>Tracheophyta</taxon>
        <taxon>Spermatophyta</taxon>
        <taxon>Magnoliopsida</taxon>
        <taxon>eudicotyledons</taxon>
        <taxon>Gunneridae</taxon>
        <taxon>Pentapetalae</taxon>
        <taxon>rosids</taxon>
        <taxon>malvids</taxon>
        <taxon>Malvales</taxon>
        <taxon>Malvaceae</taxon>
        <taxon>Malvoideae</taxon>
        <taxon>Hibiscus</taxon>
    </lineage>
</organism>
<keyword evidence="2" id="KW-1185">Reference proteome</keyword>